<feature type="signal peptide" evidence="3">
    <location>
        <begin position="1"/>
        <end position="22"/>
    </location>
</feature>
<feature type="transmembrane region" description="Helical" evidence="2">
    <location>
        <begin position="419"/>
        <end position="438"/>
    </location>
</feature>
<name>A0A2G1VFH6_9GAMM</name>
<protein>
    <submittedName>
        <fullName evidence="4">Uncharacterized protein</fullName>
    </submittedName>
</protein>
<feature type="region of interest" description="Disordered" evidence="1">
    <location>
        <begin position="319"/>
        <end position="355"/>
    </location>
</feature>
<evidence type="ECO:0000313" key="4">
    <source>
        <dbReference type="EMBL" id="PHQ25494.1"/>
    </source>
</evidence>
<keyword evidence="3" id="KW-0732">Signal</keyword>
<feature type="region of interest" description="Disordered" evidence="1">
    <location>
        <begin position="249"/>
        <end position="274"/>
    </location>
</feature>
<feature type="compositionally biased region" description="Acidic residues" evidence="1">
    <location>
        <begin position="256"/>
        <end position="272"/>
    </location>
</feature>
<comment type="caution">
    <text evidence="4">The sequence shown here is derived from an EMBL/GenBank/DDBJ whole genome shotgun (WGS) entry which is preliminary data.</text>
</comment>
<evidence type="ECO:0000256" key="2">
    <source>
        <dbReference type="SAM" id="Phobius"/>
    </source>
</evidence>
<dbReference type="Proteomes" id="UP000229044">
    <property type="component" value="Unassembled WGS sequence"/>
</dbReference>
<keyword evidence="2" id="KW-0472">Membrane</keyword>
<dbReference type="RefSeq" id="WP_099618799.1">
    <property type="nucleotide sequence ID" value="NZ_KZ319340.1"/>
</dbReference>
<sequence>MARIHQHLITLALCLLSVPALAGYDWKHNGTYPYSTANSACAAYYSEAGQSYHHLDIKQTNSNPDGSASYTCVAYNKLDQFLGIVTIYKNGAECPAFMHEPDPVTGRQPVGECGCEQGWVDVGEGENPRCQLQEEKEDCAEKGEYYEQGGYCAPECASGSALGSVCLDDPTSECTSESEDYVGSIGFGDQQSSVCGDNQCPNGGDYAFKQDSDGNYQAQCLPGDANPPKCPSGSVVVVGSDDTTFQCAQINKDQPDGETDNPDGDSDGDGEADTNGMAKQLQEIIKNQEEGNSNTNNINETLKGIGKNIKDGTQSITDAIGNIPGGGGGGSGDGTGDGETPDPVTWSGEPIDTELTDPTEEYDQVMADYQAKLNDIKGEVQSMFSTNLTGGGSVDDNTKTIMGVDVNFSLNRFLPGLDILGAIVLFCAAFISAGILFTSRG</sequence>
<gene>
    <name evidence="4" type="ORF">CLH62_14325</name>
</gene>
<feature type="chain" id="PRO_5013820762" evidence="3">
    <location>
        <begin position="23"/>
        <end position="441"/>
    </location>
</feature>
<dbReference type="EMBL" id="NTFI01000003">
    <property type="protein sequence ID" value="PHQ25494.1"/>
    <property type="molecule type" value="Genomic_DNA"/>
</dbReference>
<proteinExistence type="predicted"/>
<evidence type="ECO:0000256" key="3">
    <source>
        <dbReference type="SAM" id="SignalP"/>
    </source>
</evidence>
<dbReference type="AlphaFoldDB" id="A0A2G1VFH6"/>
<accession>A0A2G1VFH6</accession>
<dbReference type="OrthoDB" id="6363479at2"/>
<feature type="compositionally biased region" description="Gly residues" evidence="1">
    <location>
        <begin position="323"/>
        <end position="337"/>
    </location>
</feature>
<evidence type="ECO:0000256" key="1">
    <source>
        <dbReference type="SAM" id="MobiDB-lite"/>
    </source>
</evidence>
<keyword evidence="2" id="KW-0812">Transmembrane</keyword>
<evidence type="ECO:0000313" key="5">
    <source>
        <dbReference type="Proteomes" id="UP000229044"/>
    </source>
</evidence>
<keyword evidence="2" id="KW-1133">Transmembrane helix</keyword>
<keyword evidence="5" id="KW-1185">Reference proteome</keyword>
<organism evidence="4 5">
    <name type="scientific">Marinobacter guineae</name>
    <dbReference type="NCBI Taxonomy" id="432303"/>
    <lineage>
        <taxon>Bacteria</taxon>
        <taxon>Pseudomonadati</taxon>
        <taxon>Pseudomonadota</taxon>
        <taxon>Gammaproteobacteria</taxon>
        <taxon>Pseudomonadales</taxon>
        <taxon>Marinobacteraceae</taxon>
        <taxon>Marinobacter</taxon>
    </lineage>
</organism>
<reference evidence="4 5" key="1">
    <citation type="submission" date="2017-09" db="EMBL/GenBank/DDBJ databases">
        <title>The draft genome sequences of Marinobacter guineae M3B.</title>
        <authorList>
            <person name="Cao J."/>
        </authorList>
    </citation>
    <scope>NUCLEOTIDE SEQUENCE [LARGE SCALE GENOMIC DNA]</scope>
    <source>
        <strain evidence="4 5">M3B</strain>
    </source>
</reference>